<dbReference type="Gene3D" id="3.90.550.10">
    <property type="entry name" value="Spore Coat Polysaccharide Biosynthesis Protein SpsA, Chain A"/>
    <property type="match status" value="1"/>
</dbReference>
<keyword evidence="1" id="KW-0808">Transferase</keyword>
<dbReference type="AlphaFoldDB" id="A0A9D9EPV2"/>
<dbReference type="GO" id="GO:0070569">
    <property type="term" value="F:uridylyltransferase activity"/>
    <property type="evidence" value="ECO:0007669"/>
    <property type="project" value="InterPro"/>
</dbReference>
<reference evidence="3" key="1">
    <citation type="submission" date="2020-10" db="EMBL/GenBank/DDBJ databases">
        <authorList>
            <person name="Gilroy R."/>
        </authorList>
    </citation>
    <scope>NUCLEOTIDE SEQUENCE</scope>
    <source>
        <strain evidence="3">B3-4054</strain>
    </source>
</reference>
<evidence type="ECO:0000313" key="4">
    <source>
        <dbReference type="Proteomes" id="UP000823616"/>
    </source>
</evidence>
<protein>
    <submittedName>
        <fullName evidence="3">UTP--glucose-1-phosphate uridylyltransferase</fullName>
    </submittedName>
</protein>
<dbReference type="EMBL" id="JADIMS010000136">
    <property type="protein sequence ID" value="MBO8450893.1"/>
    <property type="molecule type" value="Genomic_DNA"/>
</dbReference>
<dbReference type="Proteomes" id="UP000823616">
    <property type="component" value="Unassembled WGS sequence"/>
</dbReference>
<comment type="caution">
    <text evidence="3">The sequence shown here is derived from an EMBL/GenBank/DDBJ whole genome shotgun (WGS) entry which is preliminary data.</text>
</comment>
<dbReference type="SUPFAM" id="SSF53448">
    <property type="entry name" value="Nucleotide-diphospho-sugar transferases"/>
    <property type="match status" value="1"/>
</dbReference>
<organism evidence="3 4">
    <name type="scientific">Candidatus Avitreponema avistercoris</name>
    <dbReference type="NCBI Taxonomy" id="2840705"/>
    <lineage>
        <taxon>Bacteria</taxon>
        <taxon>Pseudomonadati</taxon>
        <taxon>Spirochaetota</taxon>
        <taxon>Spirochaetia</taxon>
        <taxon>Spirochaetales</taxon>
        <taxon>Candidatus Avitreponema</taxon>
    </lineage>
</organism>
<proteinExistence type="predicted"/>
<dbReference type="Pfam" id="PF01704">
    <property type="entry name" value="UDPGP"/>
    <property type="match status" value="1"/>
</dbReference>
<gene>
    <name evidence="3" type="ORF">IAA96_07285</name>
</gene>
<name>A0A9D9EPV2_9SPIR</name>
<evidence type="ECO:0000313" key="3">
    <source>
        <dbReference type="EMBL" id="MBO8450893.1"/>
    </source>
</evidence>
<sequence>MDGQLSARLIRQLKSEGVDMNAMQQFLCDLNAGKFARTSPVQIAGVPSAMHPDIVDRASLQSYAIPRAAAAAKFRELDLPFQPESLAVPEDGNPDILRFPRGALARIGTALYPKAAFGILNGGSASSYADEKKNRSLCPEVFRFYRAHFGAVSDNCKGRPKGITPAYFNPDGSPGASFLFLKLRMLLERKADYAAAFGALPEGILPAFQMTSVKTDGEIRAFLDSCRSDPDLLALSVPLRCAPLEMYTEVQPMMAALTHSADGLPRRIFDRAYGEKDRGLAFPGGHGQNFAILAPVYRRLARMGVRYVWLGNIDNLGYTVDPVSLAVFALSGRDAAFETSFKTPMDVKGGLLVVTGTGRITCADIGPAVSPEQMEQFSQEGGRLLFNCAIGLFDLQRLLPMLDSLPYRLPLRITDQDKDAGRYAQAEQLTWEIIGLLEKPLFFAVEKKKRFIASKMILENLLTSLPDWFASEPGFAGTPLHTLSLDLHAGLHDLLSQDYGMQMTDGVWRFAGARASRAPC</sequence>
<accession>A0A9D9EPV2</accession>
<evidence type="ECO:0000256" key="1">
    <source>
        <dbReference type="ARBA" id="ARBA00022679"/>
    </source>
</evidence>
<reference evidence="3" key="2">
    <citation type="journal article" date="2021" name="PeerJ">
        <title>Extensive microbial diversity within the chicken gut microbiome revealed by metagenomics and culture.</title>
        <authorList>
            <person name="Gilroy R."/>
            <person name="Ravi A."/>
            <person name="Getino M."/>
            <person name="Pursley I."/>
            <person name="Horton D.L."/>
            <person name="Alikhan N.F."/>
            <person name="Baker D."/>
            <person name="Gharbi K."/>
            <person name="Hall N."/>
            <person name="Watson M."/>
            <person name="Adriaenssens E.M."/>
            <person name="Foster-Nyarko E."/>
            <person name="Jarju S."/>
            <person name="Secka A."/>
            <person name="Antonio M."/>
            <person name="Oren A."/>
            <person name="Chaudhuri R.R."/>
            <person name="La Ragione R."/>
            <person name="Hildebrand F."/>
            <person name="Pallen M.J."/>
        </authorList>
    </citation>
    <scope>NUCLEOTIDE SEQUENCE</scope>
    <source>
        <strain evidence="3">B3-4054</strain>
    </source>
</reference>
<dbReference type="InterPro" id="IPR029044">
    <property type="entry name" value="Nucleotide-diphossugar_trans"/>
</dbReference>
<evidence type="ECO:0000256" key="2">
    <source>
        <dbReference type="ARBA" id="ARBA00022695"/>
    </source>
</evidence>
<dbReference type="InterPro" id="IPR002618">
    <property type="entry name" value="UDPGP_fam"/>
</dbReference>
<keyword evidence="2 3" id="KW-0548">Nucleotidyltransferase</keyword>